<dbReference type="Pfam" id="PF13380">
    <property type="entry name" value="CoA_binding_2"/>
    <property type="match status" value="1"/>
</dbReference>
<dbReference type="SUPFAM" id="SSF52210">
    <property type="entry name" value="Succinyl-CoA synthetase domains"/>
    <property type="match status" value="2"/>
</dbReference>
<dbReference type="InterPro" id="IPR000182">
    <property type="entry name" value="GNAT_dom"/>
</dbReference>
<dbReference type="AlphaFoldDB" id="A0A0N7KXL8"/>
<dbReference type="PROSITE" id="PS51186">
    <property type="entry name" value="GNAT"/>
    <property type="match status" value="1"/>
</dbReference>
<reference evidence="7" key="1">
    <citation type="journal article" date="2015" name="Proc. Natl. Acad. Sci. U.S.A.">
        <title>Bacterial clade with the ribosomal RNA operon on a small plasmid rather than the chromosome.</title>
        <authorList>
            <person name="Anda M."/>
            <person name="Ohtsubo Y."/>
            <person name="Okubo T."/>
            <person name="Sugawara M."/>
            <person name="Nagata Y."/>
            <person name="Tsuda M."/>
            <person name="Minamisawa K."/>
            <person name="Mitsui H."/>
        </authorList>
    </citation>
    <scope>NUCLEOTIDE SEQUENCE</scope>
    <source>
        <strain evidence="7">JCM 14755</strain>
    </source>
</reference>
<dbReference type="SUPFAM" id="SSF51735">
    <property type="entry name" value="NAD(P)-binding Rossmann-fold domains"/>
    <property type="match status" value="1"/>
</dbReference>
<keyword evidence="4" id="KW-0067">ATP-binding</keyword>
<evidence type="ECO:0000256" key="2">
    <source>
        <dbReference type="ARBA" id="ARBA00022598"/>
    </source>
</evidence>
<evidence type="ECO:0000256" key="3">
    <source>
        <dbReference type="ARBA" id="ARBA00022741"/>
    </source>
</evidence>
<dbReference type="Gene3D" id="3.30.1490.20">
    <property type="entry name" value="ATP-grasp fold, A domain"/>
    <property type="match status" value="1"/>
</dbReference>
<dbReference type="InterPro" id="IPR003781">
    <property type="entry name" value="CoA-bd"/>
</dbReference>
<keyword evidence="2" id="KW-0436">Ligase</keyword>
<dbReference type="Gene3D" id="3.40.50.261">
    <property type="entry name" value="Succinyl-CoA synthetase domains"/>
    <property type="match status" value="2"/>
</dbReference>
<evidence type="ECO:0000256" key="4">
    <source>
        <dbReference type="ARBA" id="ARBA00022840"/>
    </source>
</evidence>
<feature type="domain" description="N-acetyltransferase" evidence="6">
    <location>
        <begin position="731"/>
        <end position="884"/>
    </location>
</feature>
<dbReference type="SUPFAM" id="SSF55729">
    <property type="entry name" value="Acyl-CoA N-acyltransferases (Nat)"/>
    <property type="match status" value="1"/>
</dbReference>
<dbReference type="SMART" id="SM00881">
    <property type="entry name" value="CoA_binding"/>
    <property type="match status" value="1"/>
</dbReference>
<keyword evidence="3" id="KW-0547">Nucleotide-binding</keyword>
<dbReference type="Gene3D" id="3.30.470.20">
    <property type="entry name" value="ATP-grasp fold, B domain"/>
    <property type="match status" value="1"/>
</dbReference>
<dbReference type="InterPro" id="IPR016181">
    <property type="entry name" value="Acyl_CoA_acyltransferase"/>
</dbReference>
<dbReference type="InterPro" id="IPR051538">
    <property type="entry name" value="Acyl-CoA_Synth/Transferase"/>
</dbReference>
<evidence type="ECO:0000259" key="6">
    <source>
        <dbReference type="PROSITE" id="PS51186"/>
    </source>
</evidence>
<dbReference type="FunFam" id="3.30.1490.20:FF:000020">
    <property type="entry name" value="Protein lysine acetyltransferase"/>
    <property type="match status" value="1"/>
</dbReference>
<dbReference type="InterPro" id="IPR032875">
    <property type="entry name" value="Succ_CoA_lig_flav_dom"/>
</dbReference>
<evidence type="ECO:0000313" key="7">
    <source>
        <dbReference type="EMBL" id="BAT27281.1"/>
    </source>
</evidence>
<proteinExistence type="inferred from homology"/>
<accession>A0A0N7KXL8</accession>
<dbReference type="SUPFAM" id="SSF56059">
    <property type="entry name" value="Glutathione synthetase ATP-binding domain-like"/>
    <property type="match status" value="1"/>
</dbReference>
<evidence type="ECO:0000256" key="5">
    <source>
        <dbReference type="ARBA" id="ARBA00060888"/>
    </source>
</evidence>
<dbReference type="Gene3D" id="3.40.630.30">
    <property type="match status" value="1"/>
</dbReference>
<keyword evidence="1" id="KW-0816">Tricarboxylic acid cycle</keyword>
<dbReference type="CDD" id="cd04301">
    <property type="entry name" value="NAT_SF"/>
    <property type="match status" value="1"/>
</dbReference>
<dbReference type="Pfam" id="PF00583">
    <property type="entry name" value="Acetyltransf_1"/>
    <property type="match status" value="1"/>
</dbReference>
<dbReference type="RefSeq" id="WP_062228354.1">
    <property type="nucleotide sequence ID" value="NZ_BBWR01000012.1"/>
</dbReference>
<dbReference type="PANTHER" id="PTHR43334">
    <property type="entry name" value="ACETATE--COA LIGASE [ADP-FORMING]"/>
    <property type="match status" value="1"/>
</dbReference>
<dbReference type="GO" id="GO:0006099">
    <property type="term" value="P:tricarboxylic acid cycle"/>
    <property type="evidence" value="ECO:0007669"/>
    <property type="project" value="UniProtKB-KW"/>
</dbReference>
<dbReference type="GO" id="GO:0016874">
    <property type="term" value="F:ligase activity"/>
    <property type="evidence" value="ECO:0007669"/>
    <property type="project" value="UniProtKB-KW"/>
</dbReference>
<dbReference type="GO" id="GO:0005524">
    <property type="term" value="F:ATP binding"/>
    <property type="evidence" value="ECO:0007669"/>
    <property type="project" value="UniProtKB-KW"/>
</dbReference>
<protein>
    <submittedName>
        <fullName evidence="7">GCN5-related N-acetyltransferase</fullName>
    </submittedName>
</protein>
<dbReference type="PANTHER" id="PTHR43334:SF1">
    <property type="entry name" value="3-HYDROXYPROPIONATE--COA LIGASE [ADP-FORMING]"/>
    <property type="match status" value="1"/>
</dbReference>
<dbReference type="InterPro" id="IPR016102">
    <property type="entry name" value="Succinyl-CoA_synth-like"/>
</dbReference>
<dbReference type="Gene3D" id="3.40.50.720">
    <property type="entry name" value="NAD(P)-binding Rossmann-like Domain"/>
    <property type="match status" value="1"/>
</dbReference>
<comment type="similarity">
    <text evidence="5">In the N-terminal section; belongs to the acetate CoA ligase alpha subunit family.</text>
</comment>
<keyword evidence="7" id="KW-0808">Transferase</keyword>
<evidence type="ECO:0000256" key="1">
    <source>
        <dbReference type="ARBA" id="ARBA00022532"/>
    </source>
</evidence>
<dbReference type="GO" id="GO:0016747">
    <property type="term" value="F:acyltransferase activity, transferring groups other than amino-acyl groups"/>
    <property type="evidence" value="ECO:0007669"/>
    <property type="project" value="InterPro"/>
</dbReference>
<dbReference type="Pfam" id="PF13607">
    <property type="entry name" value="Succ_CoA_lig"/>
    <property type="match status" value="1"/>
</dbReference>
<dbReference type="InterPro" id="IPR036291">
    <property type="entry name" value="NAD(P)-bd_dom_sf"/>
</dbReference>
<dbReference type="InterPro" id="IPR013815">
    <property type="entry name" value="ATP_grasp_subdomain_1"/>
</dbReference>
<dbReference type="OrthoDB" id="9807426at2"/>
<organism evidence="7">
    <name type="scientific">Aureimonas frigidaquae</name>
    <dbReference type="NCBI Taxonomy" id="424757"/>
    <lineage>
        <taxon>Bacteria</taxon>
        <taxon>Pseudomonadati</taxon>
        <taxon>Pseudomonadota</taxon>
        <taxon>Alphaproteobacteria</taxon>
        <taxon>Hyphomicrobiales</taxon>
        <taxon>Aurantimonadaceae</taxon>
        <taxon>Aureimonas</taxon>
    </lineage>
</organism>
<dbReference type="EMBL" id="LC066375">
    <property type="protein sequence ID" value="BAT27281.1"/>
    <property type="molecule type" value="Genomic_DNA"/>
</dbReference>
<sequence length="884" mass="93501">MSTRNLDALFAPRAIALVGASNRYRSVGEVLSRNLFAAGFEGPVMPVNPHEKAIRSSVAYPTIEDLPTAPDLAVIATPAASVPDIVARLGAKGCRAAVVISSGFEDAALRRDLLEAARPHTLRIVGPNCIGFVSPHAGINASFAHLMPKAGDLAFVSQSGAIATAVLDWADVRGIGFSHVVSVGDMCDVDTGDLLDYLALDPRTRAILLYVETVTEAQKFMSAARLAARTKPVVVIKAGPDRGGAPSPAQTPMAALASGADVFAAACRRAGMLQVATLRELFEAVGTLASGIRPRGDRLAILTNGGGAAMLAADAVGRHGGRLAQLSDETRARLAGILPQGWMPGDPVDMLREADGARYAAALSALLEDPGQDAVLVMNCPTAIADGVEAARATLDTMAGERRRPVITCWLGERAARQSRRLFADKGVPTYDTPDEAVRGFMQLVAYRHNQDMLMQTPPALADTPVDRAAADAALAAALAAKRRMLSAPETNAFLAAYGIPVAAGGTAPDPDMAGRIAERIGGPVALKILSPDILHKSDVGGVVLELEGASAVEDAAGHMLRRVAELRPDARIDGFSIQRMIRRAGAHEMLIGLAQDPTFGPVLMVGQGGTAAEIIRDRAVGLPPLNMLLAREMIGRTRVSQALGRHGGREPANIDALAGTLVTLSQMLVNHPELVELDINPLLVDADGVVALDARVMIEPAVGAGLSRFAILPYPQALEERVTLKGGRAFDLAPIRPEDEGALIDMLSRSAPDDIRLRFFAPIQKIGHAFAARLTQIDYSREMAFVAREAGTGDILGAARIITDAEGLEGEFGIMVRSDQKGRGLGHALMRKILDYARARGMKRVFAEVLAENTSMLALARELGFVRRPAGDDMTVRRVEIEL</sequence>
<dbReference type="Pfam" id="PF13549">
    <property type="entry name" value="ATP-grasp_5"/>
    <property type="match status" value="1"/>
</dbReference>
<name>A0A0N7KXL8_9HYPH</name>